<dbReference type="Pfam" id="PF15628">
    <property type="entry name" value="RRM_DME"/>
    <property type="match status" value="1"/>
</dbReference>
<organism evidence="11 12">
    <name type="scientific">Deinandra increscens subsp. villosa</name>
    <dbReference type="NCBI Taxonomy" id="3103831"/>
    <lineage>
        <taxon>Eukaryota</taxon>
        <taxon>Viridiplantae</taxon>
        <taxon>Streptophyta</taxon>
        <taxon>Embryophyta</taxon>
        <taxon>Tracheophyta</taxon>
        <taxon>Spermatophyta</taxon>
        <taxon>Magnoliopsida</taxon>
        <taxon>eudicotyledons</taxon>
        <taxon>Gunneridae</taxon>
        <taxon>Pentapetalae</taxon>
        <taxon>asterids</taxon>
        <taxon>campanulids</taxon>
        <taxon>Asterales</taxon>
        <taxon>Asteraceae</taxon>
        <taxon>Asteroideae</taxon>
        <taxon>Heliantheae alliance</taxon>
        <taxon>Madieae</taxon>
        <taxon>Madiinae</taxon>
        <taxon>Deinandra</taxon>
    </lineage>
</organism>
<evidence type="ECO:0000256" key="5">
    <source>
        <dbReference type="ARBA" id="ARBA00023004"/>
    </source>
</evidence>
<dbReference type="InterPro" id="IPR044811">
    <property type="entry name" value="DME/ROS1"/>
</dbReference>
<dbReference type="InterPro" id="IPR003651">
    <property type="entry name" value="Endonuclease3_FeS-loop_motif"/>
</dbReference>
<evidence type="ECO:0000313" key="12">
    <source>
        <dbReference type="Proteomes" id="UP001408789"/>
    </source>
</evidence>
<evidence type="ECO:0000256" key="1">
    <source>
        <dbReference type="ARBA" id="ARBA00001966"/>
    </source>
</evidence>
<name>A0AAP0CCN6_9ASTR</name>
<feature type="domain" description="HhH-GPD" evidence="10">
    <location>
        <begin position="1983"/>
        <end position="2150"/>
    </location>
</feature>
<keyword evidence="6" id="KW-0411">Iron-sulfur</keyword>
<dbReference type="PANTHER" id="PTHR46213">
    <property type="entry name" value="TRANSCRIPTIONAL ACTIVATOR DEMETER"/>
    <property type="match status" value="1"/>
</dbReference>
<keyword evidence="7" id="KW-0238">DNA-binding</keyword>
<reference evidence="11 12" key="1">
    <citation type="submission" date="2024-04" db="EMBL/GenBank/DDBJ databases">
        <title>The reference genome of an endangered Asteraceae, Deinandra increscens subsp. villosa, native to the Central Coast of California.</title>
        <authorList>
            <person name="Guilliams M."/>
            <person name="Hasenstab-Lehman K."/>
            <person name="Meyer R."/>
            <person name="Mcevoy S."/>
        </authorList>
    </citation>
    <scope>NUCLEOTIDE SEQUENCE [LARGE SCALE GENOMIC DNA]</scope>
    <source>
        <tissue evidence="11">Leaf</tissue>
    </source>
</reference>
<dbReference type="InterPro" id="IPR003265">
    <property type="entry name" value="HhH-GPD_domain"/>
</dbReference>
<feature type="compositionally biased region" description="Basic and acidic residues" evidence="9">
    <location>
        <begin position="41"/>
        <end position="63"/>
    </location>
</feature>
<dbReference type="SUPFAM" id="SSF48150">
    <property type="entry name" value="DNA-glycosylase"/>
    <property type="match status" value="1"/>
</dbReference>
<dbReference type="GO" id="GO:0051539">
    <property type="term" value="F:4 iron, 4 sulfur cluster binding"/>
    <property type="evidence" value="ECO:0007669"/>
    <property type="project" value="InterPro"/>
</dbReference>
<dbReference type="GO" id="GO:0141166">
    <property type="term" value="P:chromosomal 5-methylcytosine DNA demethylation pathway"/>
    <property type="evidence" value="ECO:0007669"/>
    <property type="project" value="InterPro"/>
</dbReference>
<feature type="region of interest" description="Disordered" evidence="9">
    <location>
        <begin position="759"/>
        <end position="822"/>
    </location>
</feature>
<evidence type="ECO:0000259" key="10">
    <source>
        <dbReference type="SMART" id="SM00478"/>
    </source>
</evidence>
<feature type="compositionally biased region" description="Polar residues" evidence="9">
    <location>
        <begin position="656"/>
        <end position="690"/>
    </location>
</feature>
<dbReference type="Gene3D" id="1.10.1670.10">
    <property type="entry name" value="Helix-hairpin-Helix base-excision DNA repair enzymes (C-terminal)"/>
    <property type="match status" value="1"/>
</dbReference>
<evidence type="ECO:0000256" key="6">
    <source>
        <dbReference type="ARBA" id="ARBA00023014"/>
    </source>
</evidence>
<gene>
    <name evidence="11" type="ORF">SSX86_027503</name>
</gene>
<protein>
    <recommendedName>
        <fullName evidence="10">HhH-GPD domain-containing protein</fullName>
    </recommendedName>
</protein>
<dbReference type="Pfam" id="PF03372">
    <property type="entry name" value="Exo_endo_phos"/>
    <property type="match status" value="1"/>
</dbReference>
<dbReference type="EMBL" id="JBCNJP010000026">
    <property type="protein sequence ID" value="KAK9053511.1"/>
    <property type="molecule type" value="Genomic_DNA"/>
</dbReference>
<feature type="compositionally biased region" description="Basic residues" evidence="9">
    <location>
        <begin position="2423"/>
        <end position="2436"/>
    </location>
</feature>
<evidence type="ECO:0000256" key="4">
    <source>
        <dbReference type="ARBA" id="ARBA00022723"/>
    </source>
</evidence>
<accession>A0AAP0CCN6</accession>
<feature type="region of interest" description="Disordered" evidence="9">
    <location>
        <begin position="649"/>
        <end position="733"/>
    </location>
</feature>
<keyword evidence="8" id="KW-0539">Nucleus</keyword>
<proteinExistence type="inferred from homology"/>
<evidence type="ECO:0000256" key="8">
    <source>
        <dbReference type="ARBA" id="ARBA00023242"/>
    </source>
</evidence>
<dbReference type="GO" id="GO:0006284">
    <property type="term" value="P:base-excision repair"/>
    <property type="evidence" value="ECO:0007669"/>
    <property type="project" value="InterPro"/>
</dbReference>
<feature type="compositionally biased region" description="Basic and acidic residues" evidence="9">
    <location>
        <begin position="76"/>
        <end position="93"/>
    </location>
</feature>
<dbReference type="Proteomes" id="UP001408789">
    <property type="component" value="Unassembled WGS sequence"/>
</dbReference>
<feature type="region of interest" description="Disordered" evidence="9">
    <location>
        <begin position="589"/>
        <end position="612"/>
    </location>
</feature>
<comment type="cofactor">
    <cofactor evidence="1">
        <name>[4Fe-4S] cluster</name>
        <dbReference type="ChEBI" id="CHEBI:49883"/>
    </cofactor>
</comment>
<dbReference type="Pfam" id="PF13966">
    <property type="entry name" value="zf-RVT"/>
    <property type="match status" value="1"/>
</dbReference>
<feature type="compositionally biased region" description="Basic residues" evidence="9">
    <location>
        <begin position="94"/>
        <end position="110"/>
    </location>
</feature>
<dbReference type="PANTHER" id="PTHR46213:SF13">
    <property type="entry name" value="DEMETER-LIKE PROTEIN 2-RELATED"/>
    <property type="match status" value="1"/>
</dbReference>
<evidence type="ECO:0000256" key="7">
    <source>
        <dbReference type="ARBA" id="ARBA00023125"/>
    </source>
</evidence>
<dbReference type="GO" id="GO:0005634">
    <property type="term" value="C:nucleus"/>
    <property type="evidence" value="ECO:0007669"/>
    <property type="project" value="UniProtKB-SubCell"/>
</dbReference>
<evidence type="ECO:0000256" key="3">
    <source>
        <dbReference type="ARBA" id="ARBA00005646"/>
    </source>
</evidence>
<sequence length="2436" mass="275662">MGRGSKKGNQTETLMGDPPDRGGRRRRNAMDDDDSVSSDSDMERGSVKSIRKKWESKPEEYRPRVYKNIHSPDYYLSDKSDKENSPTKIDINRRTNKQQSKYKTRSKSVAKKLAGMSPESSETSAQAVSMELEKIAGIKKSPEEIMVAARDEDQTQRTCMEAGTGDEHMQNPSRVSETFNEVNNGFNAPVTNEINAGREFLKLGNINELKGDVIHVTDANPPSMQANMCNNISSAPGELRVPGQIPEVPPIAQENLVCGINQDPKENLDLHNSIYSTGSYTNDMMDRNSVGIKSDGILEEEDVTSPAKDQNADSVISNSSADLTNHLKSSKHDNALFHLDGELIVDNFQYANPVLLKSFEKHLIHEGGSIVSMVQGNNLMENKPSDLYLSTVEGTFFKYQCCSLLSSIGRVYNMKTEFIHERVKDSTVGGKSAGNIAVGDAMEMEHDGPIQQAPLNVILGEKRCKSTDDMVLQTKVLHEGDEDYRKEDVKKKKPDKEIEHQNNKIFHRIWQSKNRGKGGFARVLVEVGVDCEFQEYVQACYPTNNKTQPKVVNIAVDYQNKPEMCCHCQVFGHQWDKCKIRPRSEEELVAAKQENEKPQPSKNEVNVKATPQVDEEGFTQVISRRQKYTKGANNNQNVNKGKLVYVATGPRKSHQQKPNTGPEVSTKPTAQQNVIPMQVDGTTQDKNASISHPSLSQASPLPASNTCTLPSTNTNLEGSPAIKKPLSDPLKNINPKVDMVELTNRFVLVNETGVELPAPSYLKTTTTEHPKPPHDNNPPHNPPTLQTTTPHSEPTTTPTISAHQPPISDEPHPQTCSHSDPLFSHKQKSFAEIDKEVNREWIAKQQTTLEKGVFEHLSNNQKGDILAYVHNRIIPPREIIDRWIPTERCYFKNMCSLNSFINGYQAIEEIEEINGDKQENASMEEDGNAVNEVAQEQNGTAQFMVEDLVVSTPNGITGDEACGTHVRAYKRRPLWMELDRFNDINGDRPWVVMGDFNTILEPEETSSGSSNVSVGMTDFKELCLKCGFVDIPFEGLFFTWNKSPGQTDGLLKKLDRVMSNNQFATNFEDSHALFLPYLTSDHSPCILIIPKIKKDWKPKPSKFMNYLCRRPTFLSTVQEEWNTNIGGCYMFKVTKKLSNLKKHFRRMVKDQGKLSSRIQFIRTELGRIQTAMAQDSHNLDLREEEEAYTKSLNHVLLEEELLMKQRAKVKWLREGDQNTKYFHNVVKARHARNKISSIQDVQGVLYEGREVGTKFVEYYIGLLDCRSVQLVKDALKEFSDISGLLPNMMKSTMYFGNVKERLQDQIKAIMPFRVGKLPCIPRHAFILWLALKHRLLTQDRLRSWDSGGGAMCPFCKLVPDSHPHLFFECSIPNQIWKEVTIMAKLENPPDNWNACILFFSGLPQNLSLRSIIWRLVIAAGVYYIWQERNLRLFQQKKRNVHELVELIRTTVRNRLVGLKIKPTKDSIVASQEWNFHVKDTAHAQHVDLIPTTKIFKVSVQSCPPSFPIGWDGSKKGASKLLNTDFGLPVGNFLTGLVTMYRILHGYCMDQTLGFEEWWALAIMGWAKYGGTNIGWAFIGLGKMNGPLWGRQLDLSTHNVYFFREIWLWVWEWNDEMVISDQTVKFGNHTRIQANECLSLLPYLPTGSPIIKGAEGMGLVLTFTQNPLKASYHFGIDDVSWQHLRCQWTQVSPYGDQDMNLWGDPSTERIDDVRWLKLGCQWIPVSPNWDQDMNLWGDPSTRRIDGVTCFYSSCRLAPFLLHWRLHSIIIAADQIKVYTSSKKNLHKGKQLMDSPPPPIKVYKRKKLLDSPPPPIKVYTSKKRMKFLAVADEVIDNGIINPPTPPLTDPASEGYNLRGRMSFSPLPDLISDKKMRPKFKPRVMFDSPITPSVCGDRRRGDPSCRRFLDFGSNAHIETKSTTICTKDTAGAICKEKEVEKLWKQEHELFKQRVLSFITSMRQLQGNRPFMGWKGSVVDSVVGIIMTQNAADSLSSSAFMSLAAKYPKKIKTESLKDEDHTQVHALDWNAVRTAPCSHIAQAIKRKGMNKRNAERIQNFLNRIHDEKSGLGDLEWLRSAEPEVAKDFFMGIYGLGLKSTECLRLLTLRQHAFPVDTHVSRIVVRLGWVPIEKLPHGGLIHELKEYPMINHVQEYLSHRLSNLDVNTLFELHYQMISFGKVFCTKRKPNCNSCPLKKDCKHFASATTSGRGLPGETTFADPVTPGRSKGPVLEDIEDLSLGPRSQELKVAGRLRTKHRVYELHDSHPLVQELNKRDPDDKNPYLLAIWPTGEKTKNLSVGVEEERCSLKSSGSVEEESVFGTLLVPCRTANQGSFPLDGTFFQINEVFADDESSEKPLVVPTKSLSELTVKTLYCGASISSILEGMSSKEVQECFWEGYVCVRGFNTKTREPRPLNQQFHGGPTKTKSSRKQTRKNRRKL</sequence>
<dbReference type="Gene3D" id="1.10.340.30">
    <property type="entry name" value="Hypothetical protein, domain 2"/>
    <property type="match status" value="1"/>
</dbReference>
<keyword evidence="4" id="KW-0479">Metal-binding</keyword>
<feature type="region of interest" description="Disordered" evidence="9">
    <location>
        <begin position="1"/>
        <end position="125"/>
    </location>
</feature>
<dbReference type="CDD" id="cd00056">
    <property type="entry name" value="ENDO3c"/>
    <property type="match status" value="1"/>
</dbReference>
<feature type="compositionally biased region" description="Polar residues" evidence="9">
    <location>
        <begin position="705"/>
        <end position="717"/>
    </location>
</feature>
<dbReference type="GO" id="GO:0003677">
    <property type="term" value="F:DNA binding"/>
    <property type="evidence" value="ECO:0007669"/>
    <property type="project" value="UniProtKB-KW"/>
</dbReference>
<dbReference type="GO" id="GO:0019104">
    <property type="term" value="F:DNA N-glycosylase activity"/>
    <property type="evidence" value="ECO:0007669"/>
    <property type="project" value="InterPro"/>
</dbReference>
<dbReference type="InterPro" id="IPR028925">
    <property type="entry name" value="RRM_DME"/>
</dbReference>
<feature type="region of interest" description="Disordered" evidence="9">
    <location>
        <begin position="2408"/>
        <end position="2436"/>
    </location>
</feature>
<keyword evidence="12" id="KW-1185">Reference proteome</keyword>
<evidence type="ECO:0000313" key="11">
    <source>
        <dbReference type="EMBL" id="KAK9053511.1"/>
    </source>
</evidence>
<dbReference type="Pfam" id="PF00730">
    <property type="entry name" value="HhH-GPD"/>
    <property type="match status" value="1"/>
</dbReference>
<dbReference type="InterPro" id="IPR011257">
    <property type="entry name" value="DNA_glycosylase"/>
</dbReference>
<dbReference type="GO" id="GO:0035514">
    <property type="term" value="F:DNA demethylase activity"/>
    <property type="evidence" value="ECO:0007669"/>
    <property type="project" value="InterPro"/>
</dbReference>
<dbReference type="SMART" id="SM00525">
    <property type="entry name" value="FES"/>
    <property type="match status" value="1"/>
</dbReference>
<keyword evidence="5" id="KW-0408">Iron</keyword>
<dbReference type="SUPFAM" id="SSF56219">
    <property type="entry name" value="DNase I-like"/>
    <property type="match status" value="1"/>
</dbReference>
<comment type="subcellular location">
    <subcellularLocation>
        <location evidence="2">Nucleus</location>
    </subcellularLocation>
</comment>
<evidence type="ECO:0000256" key="9">
    <source>
        <dbReference type="SAM" id="MobiDB-lite"/>
    </source>
</evidence>
<dbReference type="SMART" id="SM00478">
    <property type="entry name" value="ENDO3c"/>
    <property type="match status" value="1"/>
</dbReference>
<dbReference type="InterPro" id="IPR023170">
    <property type="entry name" value="HhH_base_excis_C"/>
</dbReference>
<dbReference type="Gene3D" id="3.60.10.10">
    <property type="entry name" value="Endonuclease/exonuclease/phosphatase"/>
    <property type="match status" value="1"/>
</dbReference>
<feature type="compositionally biased region" description="Low complexity" evidence="9">
    <location>
        <begin position="783"/>
        <end position="799"/>
    </location>
</feature>
<dbReference type="GO" id="GO:0046872">
    <property type="term" value="F:metal ion binding"/>
    <property type="evidence" value="ECO:0007669"/>
    <property type="project" value="UniProtKB-KW"/>
</dbReference>
<comment type="caution">
    <text evidence="11">The sequence shown here is derived from an EMBL/GenBank/DDBJ whole genome shotgun (WGS) entry which is preliminary data.</text>
</comment>
<comment type="similarity">
    <text evidence="3">Belongs to the DNA glycosylase family. DEMETER subfamily.</text>
</comment>
<dbReference type="InterPro" id="IPR036691">
    <property type="entry name" value="Endo/exonu/phosph_ase_sf"/>
</dbReference>
<evidence type="ECO:0000256" key="2">
    <source>
        <dbReference type="ARBA" id="ARBA00004123"/>
    </source>
</evidence>
<dbReference type="InterPro" id="IPR026960">
    <property type="entry name" value="RVT-Znf"/>
</dbReference>
<feature type="compositionally biased region" description="Low complexity" evidence="9">
    <location>
        <begin position="691"/>
        <end position="704"/>
    </location>
</feature>
<dbReference type="InterPro" id="IPR005135">
    <property type="entry name" value="Endo/exonuclease/phosphatase"/>
</dbReference>